<keyword evidence="3" id="KW-1185">Reference proteome</keyword>
<feature type="transmembrane region" description="Helical" evidence="1">
    <location>
        <begin position="128"/>
        <end position="145"/>
    </location>
</feature>
<feature type="transmembrane region" description="Helical" evidence="1">
    <location>
        <begin position="152"/>
        <end position="170"/>
    </location>
</feature>
<evidence type="ECO:0000313" key="2">
    <source>
        <dbReference type="EMBL" id="OAG29661.1"/>
    </source>
</evidence>
<organism evidence="2 3">
    <name type="scientific">Nematocida displodere</name>
    <dbReference type="NCBI Taxonomy" id="1805483"/>
    <lineage>
        <taxon>Eukaryota</taxon>
        <taxon>Fungi</taxon>
        <taxon>Fungi incertae sedis</taxon>
        <taxon>Microsporidia</taxon>
        <taxon>Nematocida</taxon>
    </lineage>
</organism>
<dbReference type="EMBL" id="LTDL01000040">
    <property type="protein sequence ID" value="OAG29661.1"/>
    <property type="molecule type" value="Genomic_DNA"/>
</dbReference>
<sequence>MVSGTMRQIIMGIVGVELSIFGNKYRLPNLAFVLILYAYTNILALLNLLLSQLSQMNEGMAKNLGSFMSTSEWHKFGVVFVFTAIIGLVITMLLSFFLKAAIVLGSIFLFTRGPLGPIMGEMGISSEVLHFLTGLVVGCLLAANFQKGTQKIAFILLFAIVGPALILSSLNGLTKLDLSLPASIIDLDSASVQTASLPEYVVMGLSIVVSVVIQLSL</sequence>
<reference evidence="2 3" key="1">
    <citation type="submission" date="2016-02" db="EMBL/GenBank/DDBJ databases">
        <title>Discovery of a natural microsporidian pathogen with a broad tissue tropism in Caenorhabditis elegans.</title>
        <authorList>
            <person name="Luallen R.J."/>
            <person name="Reinke A.W."/>
            <person name="Tong L."/>
            <person name="Botts M.R."/>
            <person name="Felix M.-A."/>
            <person name="Troemel E.R."/>
        </authorList>
    </citation>
    <scope>NUCLEOTIDE SEQUENCE [LARGE SCALE GENOMIC DNA]</scope>
    <source>
        <strain evidence="2 3">JUm2807</strain>
    </source>
</reference>
<evidence type="ECO:0000313" key="3">
    <source>
        <dbReference type="Proteomes" id="UP000185944"/>
    </source>
</evidence>
<feature type="transmembrane region" description="Helical" evidence="1">
    <location>
        <begin position="197"/>
        <end position="215"/>
    </location>
</feature>
<dbReference type="AlphaFoldDB" id="A0A177EDS7"/>
<proteinExistence type="predicted"/>
<keyword evidence="1" id="KW-0812">Transmembrane</keyword>
<gene>
    <name evidence="2" type="ORF">NEDG_00794</name>
</gene>
<feature type="transmembrane region" description="Helical" evidence="1">
    <location>
        <begin position="30"/>
        <end position="50"/>
    </location>
</feature>
<keyword evidence="1" id="KW-0472">Membrane</keyword>
<protein>
    <submittedName>
        <fullName evidence="2">Uncharacterized protein</fullName>
    </submittedName>
</protein>
<dbReference type="VEuPathDB" id="MicrosporidiaDB:NEDG_00794"/>
<accession>A0A177EDS7</accession>
<dbReference type="RefSeq" id="XP_067544309.1">
    <property type="nucleotide sequence ID" value="XM_067688212.1"/>
</dbReference>
<dbReference type="GeneID" id="93647144"/>
<dbReference type="Proteomes" id="UP000185944">
    <property type="component" value="Unassembled WGS sequence"/>
</dbReference>
<evidence type="ECO:0000256" key="1">
    <source>
        <dbReference type="SAM" id="Phobius"/>
    </source>
</evidence>
<keyword evidence="1" id="KW-1133">Transmembrane helix</keyword>
<dbReference type="OrthoDB" id="2189819at2759"/>
<comment type="caution">
    <text evidence="2">The sequence shown here is derived from an EMBL/GenBank/DDBJ whole genome shotgun (WGS) entry which is preliminary data.</text>
</comment>
<name>A0A177EDS7_9MICR</name>
<feature type="transmembrane region" description="Helical" evidence="1">
    <location>
        <begin position="76"/>
        <end position="108"/>
    </location>
</feature>